<dbReference type="GO" id="GO:0005313">
    <property type="term" value="F:L-glutamate transmembrane transporter activity"/>
    <property type="evidence" value="ECO:0007669"/>
    <property type="project" value="TreeGrafter"/>
</dbReference>
<dbReference type="PANTHER" id="PTHR11958:SF63">
    <property type="entry name" value="AMINO ACID TRANSPORTER"/>
    <property type="match status" value="1"/>
</dbReference>
<keyword evidence="3 8" id="KW-0812">Transmembrane</keyword>
<comment type="subcellular location">
    <subcellularLocation>
        <location evidence="1">Membrane</location>
        <topology evidence="1">Multi-pass membrane protein</topology>
    </subcellularLocation>
</comment>
<dbReference type="eggNOG" id="COG1301">
    <property type="taxonomic scope" value="Bacteria"/>
</dbReference>
<accession>D5EK15</accession>
<protein>
    <submittedName>
        <fullName evidence="9">Sodium:dicarboxylate symporter</fullName>
    </submittedName>
</protein>
<evidence type="ECO:0000256" key="5">
    <source>
        <dbReference type="ARBA" id="ARBA00022989"/>
    </source>
</evidence>
<evidence type="ECO:0000256" key="7">
    <source>
        <dbReference type="ARBA" id="ARBA00023180"/>
    </source>
</evidence>
<evidence type="ECO:0000256" key="2">
    <source>
        <dbReference type="ARBA" id="ARBA00022448"/>
    </source>
</evidence>
<evidence type="ECO:0000256" key="4">
    <source>
        <dbReference type="ARBA" id="ARBA00022847"/>
    </source>
</evidence>
<gene>
    <name evidence="9" type="ordered locus">Caka_1745</name>
</gene>
<keyword evidence="2" id="KW-0813">Transport</keyword>
<dbReference type="SUPFAM" id="SSF118215">
    <property type="entry name" value="Proton glutamate symport protein"/>
    <property type="match status" value="1"/>
</dbReference>
<keyword evidence="5 8" id="KW-1133">Transmembrane helix</keyword>
<evidence type="ECO:0000256" key="8">
    <source>
        <dbReference type="SAM" id="Phobius"/>
    </source>
</evidence>
<dbReference type="GO" id="GO:0015501">
    <property type="term" value="F:glutamate:sodium symporter activity"/>
    <property type="evidence" value="ECO:0007669"/>
    <property type="project" value="TreeGrafter"/>
</dbReference>
<feature type="transmembrane region" description="Helical" evidence="8">
    <location>
        <begin position="205"/>
        <end position="229"/>
    </location>
</feature>
<dbReference type="GO" id="GO:0015175">
    <property type="term" value="F:neutral L-amino acid transmembrane transporter activity"/>
    <property type="evidence" value="ECO:0007669"/>
    <property type="project" value="TreeGrafter"/>
</dbReference>
<dbReference type="PANTHER" id="PTHR11958">
    <property type="entry name" value="SODIUM/DICARBOXYLATE SYMPORTER-RELATED"/>
    <property type="match status" value="1"/>
</dbReference>
<proteinExistence type="predicted"/>
<sequence length="439" mass="46568">MTANPIRWKLHWQILLSLTLSVVFALLILPTVGEGFEHNVTIFCGYMGKIFMNALKMVIVPLVVSSIIAGVMQLGAEKGVGRMGGKTLLYYTASGAIAVTIGLIVVNLLQPGNIDPEAAQAMLGQAGETASQQGLMDKVEGRGTNDMIDIVLRIFPDNIVNAATSNGNLLGIITFSLLFGLFIGRIDNDELRETQQRFWEGAQAVMLKLTEFIIRFAPIGVFGLVTPVIAETPIDDLLGSILLFFVTVLLALTLHAFLSLGLMLRIFGGINPLKHYRAMAPVMLTAFSTASSSATLPLTMETVEEQSGVSKKTSSFTLPLGATVNMDGTALYECVVVIFISQLYAATGGVALDIGQQLAVVFLALTTSIGVAGIPAASLVAIAIILPAVGLPVEAIGVVWVTDRLLDMCRTAVNVFSDTVGAVVIARSEGEAPYGNAEH</sequence>
<dbReference type="InterPro" id="IPR001991">
    <property type="entry name" value="Na-dicarboxylate_symporter"/>
</dbReference>
<dbReference type="OrthoDB" id="9768885at2"/>
<dbReference type="RefSeq" id="WP_013043486.1">
    <property type="nucleotide sequence ID" value="NC_014008.1"/>
</dbReference>
<keyword evidence="4" id="KW-0769">Symport</keyword>
<organism evidence="9 10">
    <name type="scientific">Coraliomargarita akajimensis (strain DSM 45221 / IAM 15411 / JCM 23193 / KCTC 12865 / 04OKA010-24)</name>
    <dbReference type="NCBI Taxonomy" id="583355"/>
    <lineage>
        <taxon>Bacteria</taxon>
        <taxon>Pseudomonadati</taxon>
        <taxon>Verrucomicrobiota</taxon>
        <taxon>Opitutia</taxon>
        <taxon>Puniceicoccales</taxon>
        <taxon>Coraliomargaritaceae</taxon>
        <taxon>Coraliomargarita</taxon>
    </lineage>
</organism>
<reference evidence="9 10" key="1">
    <citation type="journal article" date="2010" name="Stand. Genomic Sci.">
        <title>Complete genome sequence of Coraliomargarita akajimensis type strain (04OKA010-24).</title>
        <authorList>
            <person name="Mavromatis K."/>
            <person name="Abt B."/>
            <person name="Brambilla E."/>
            <person name="Lapidus A."/>
            <person name="Copeland A."/>
            <person name="Deshpande S."/>
            <person name="Nolan M."/>
            <person name="Lucas S."/>
            <person name="Tice H."/>
            <person name="Cheng J.F."/>
            <person name="Han C."/>
            <person name="Detter J.C."/>
            <person name="Woyke T."/>
            <person name="Goodwin L."/>
            <person name="Pitluck S."/>
            <person name="Held B."/>
            <person name="Brettin T."/>
            <person name="Tapia R."/>
            <person name="Ivanova N."/>
            <person name="Mikhailova N."/>
            <person name="Pati A."/>
            <person name="Liolios K."/>
            <person name="Chen A."/>
            <person name="Palaniappan K."/>
            <person name="Land M."/>
            <person name="Hauser L."/>
            <person name="Chang Y.J."/>
            <person name="Jeffries C.D."/>
            <person name="Rohde M."/>
            <person name="Goker M."/>
            <person name="Bristow J."/>
            <person name="Eisen J.A."/>
            <person name="Markowitz V."/>
            <person name="Hugenholtz P."/>
            <person name="Klenk H.P."/>
            <person name="Kyrpides N.C."/>
        </authorList>
    </citation>
    <scope>NUCLEOTIDE SEQUENCE [LARGE SCALE GENOMIC DNA]</scope>
    <source>
        <strain evidence="10">DSM 45221 / IAM 15411 / JCM 23193 / KCTC 12865</strain>
    </source>
</reference>
<dbReference type="AlphaFoldDB" id="D5EK15"/>
<name>D5EK15_CORAD</name>
<dbReference type="EMBL" id="CP001998">
    <property type="protein sequence ID" value="ADE54764.1"/>
    <property type="molecule type" value="Genomic_DNA"/>
</dbReference>
<feature type="transmembrane region" description="Helical" evidence="8">
    <location>
        <begin position="241"/>
        <end position="264"/>
    </location>
</feature>
<dbReference type="GO" id="GO:0005886">
    <property type="term" value="C:plasma membrane"/>
    <property type="evidence" value="ECO:0007669"/>
    <property type="project" value="TreeGrafter"/>
</dbReference>
<feature type="transmembrane region" description="Helical" evidence="8">
    <location>
        <begin position="380"/>
        <end position="401"/>
    </location>
</feature>
<feature type="transmembrane region" description="Helical" evidence="8">
    <location>
        <begin position="358"/>
        <end position="374"/>
    </location>
</feature>
<evidence type="ECO:0000256" key="6">
    <source>
        <dbReference type="ARBA" id="ARBA00023136"/>
    </source>
</evidence>
<keyword evidence="7" id="KW-0325">Glycoprotein</keyword>
<feature type="transmembrane region" description="Helical" evidence="8">
    <location>
        <begin position="167"/>
        <end position="184"/>
    </location>
</feature>
<dbReference type="KEGG" id="caa:Caka_1745"/>
<dbReference type="Proteomes" id="UP000000925">
    <property type="component" value="Chromosome"/>
</dbReference>
<dbReference type="Pfam" id="PF00375">
    <property type="entry name" value="SDF"/>
    <property type="match status" value="1"/>
</dbReference>
<evidence type="ECO:0000313" key="9">
    <source>
        <dbReference type="EMBL" id="ADE54764.1"/>
    </source>
</evidence>
<keyword evidence="10" id="KW-1185">Reference proteome</keyword>
<evidence type="ECO:0000256" key="3">
    <source>
        <dbReference type="ARBA" id="ARBA00022692"/>
    </source>
</evidence>
<dbReference type="Gene3D" id="1.10.3860.10">
    <property type="entry name" value="Sodium:dicarboxylate symporter"/>
    <property type="match status" value="1"/>
</dbReference>
<evidence type="ECO:0000256" key="1">
    <source>
        <dbReference type="ARBA" id="ARBA00004141"/>
    </source>
</evidence>
<dbReference type="HOGENOM" id="CLU_019375_7_1_0"/>
<keyword evidence="6 8" id="KW-0472">Membrane</keyword>
<feature type="transmembrane region" description="Helical" evidence="8">
    <location>
        <begin position="57"/>
        <end position="76"/>
    </location>
</feature>
<feature type="transmembrane region" description="Helical" evidence="8">
    <location>
        <begin position="330"/>
        <end position="351"/>
    </location>
</feature>
<dbReference type="InterPro" id="IPR018107">
    <property type="entry name" value="Na-dicarboxylate_symporter_CS"/>
</dbReference>
<feature type="transmembrane region" description="Helical" evidence="8">
    <location>
        <begin position="88"/>
        <end position="109"/>
    </location>
</feature>
<dbReference type="PROSITE" id="PS00714">
    <property type="entry name" value="NA_DICARBOXYL_SYMP_2"/>
    <property type="match status" value="1"/>
</dbReference>
<dbReference type="InterPro" id="IPR050746">
    <property type="entry name" value="DAACS"/>
</dbReference>
<evidence type="ECO:0000313" key="10">
    <source>
        <dbReference type="Proteomes" id="UP000000925"/>
    </source>
</evidence>
<dbReference type="STRING" id="583355.Caka_1745"/>
<dbReference type="PRINTS" id="PR00173">
    <property type="entry name" value="EDTRNSPORT"/>
</dbReference>
<dbReference type="InterPro" id="IPR036458">
    <property type="entry name" value="Na:dicarbo_symporter_sf"/>
</dbReference>